<evidence type="ECO:0000256" key="3">
    <source>
        <dbReference type="RuleBase" id="RU000418"/>
    </source>
</evidence>
<comment type="similarity">
    <text evidence="1 3">Belongs to the chaperonin (HSP60) family.</text>
</comment>
<gene>
    <name evidence="4" type="primary">groEL</name>
</gene>
<dbReference type="Gene3D" id="3.30.260.10">
    <property type="entry name" value="TCP-1-like chaperonin intermediate domain"/>
    <property type="match status" value="1"/>
</dbReference>
<keyword evidence="2" id="KW-0143">Chaperone</keyword>
<dbReference type="RefSeq" id="YP_009545215.1">
    <property type="nucleotide sequence ID" value="NC_040134.1"/>
</dbReference>
<organism evidence="4">
    <name type="scientific">Synura uvella</name>
    <dbReference type="NCBI Taxonomy" id="52557"/>
    <lineage>
        <taxon>Eukaryota</taxon>
        <taxon>Sar</taxon>
        <taxon>Stramenopiles</taxon>
        <taxon>Ochrophyta</taxon>
        <taxon>Synurophyceae</taxon>
        <taxon>Synurales</taxon>
        <taxon>Mallomonadaceae</taxon>
        <taxon>Synura</taxon>
    </lineage>
</organism>
<dbReference type="AlphaFoldDB" id="A0A3G2QZD4"/>
<keyword evidence="4" id="KW-0934">Plastid</keyword>
<dbReference type="PRINTS" id="PR00298">
    <property type="entry name" value="CHAPERONIN60"/>
</dbReference>
<dbReference type="PANTHER" id="PTHR45633">
    <property type="entry name" value="60 KDA HEAT SHOCK PROTEIN, MITOCHONDRIAL"/>
    <property type="match status" value="1"/>
</dbReference>
<evidence type="ECO:0000256" key="2">
    <source>
        <dbReference type="ARBA" id="ARBA00023186"/>
    </source>
</evidence>
<dbReference type="FunFam" id="3.50.7.10:FF:000001">
    <property type="entry name" value="60 kDa chaperonin"/>
    <property type="match status" value="1"/>
</dbReference>
<protein>
    <submittedName>
        <fullName evidence="4">Chaperonin GroEL</fullName>
    </submittedName>
</protein>
<dbReference type="Pfam" id="PF00118">
    <property type="entry name" value="Cpn60_TCP1"/>
    <property type="match status" value="1"/>
</dbReference>
<name>A0A3G2QZD4_9STRA</name>
<dbReference type="InterPro" id="IPR001844">
    <property type="entry name" value="Cpn60/GroEL"/>
</dbReference>
<proteinExistence type="inferred from homology"/>
<dbReference type="Gene3D" id="1.10.560.10">
    <property type="entry name" value="GroEL-like equatorial domain"/>
    <property type="match status" value="1"/>
</dbReference>
<accession>A0A3G2QZD4</accession>
<dbReference type="InterPro" id="IPR027409">
    <property type="entry name" value="GroEL-like_apical_dom_sf"/>
</dbReference>
<dbReference type="InterPro" id="IPR002423">
    <property type="entry name" value="Cpn60/GroEL/TCP-1"/>
</dbReference>
<dbReference type="InterPro" id="IPR027413">
    <property type="entry name" value="GROEL-like_equatorial_sf"/>
</dbReference>
<dbReference type="Gene3D" id="3.50.7.10">
    <property type="entry name" value="GroEL"/>
    <property type="match status" value="1"/>
</dbReference>
<dbReference type="GO" id="GO:0005524">
    <property type="term" value="F:ATP binding"/>
    <property type="evidence" value="ECO:0007669"/>
    <property type="project" value="InterPro"/>
</dbReference>
<sequence>MKKKFSLFEQLENNIQAIEDINSSIKITLGPTGKNGIICNKQGNLKIITTGSILLNSLEFQSNSANVILKLFQQASSKTSTISGDGSTTTILLACELLKSSLRLLSNGYNSILLSNGFKRISYFFLDKILEFSVPISNGNQILGLLKTNLGKKVNNNLFLLLKDCISKIGRDGLVLVEENISEQNEIELIQGIELDKGFASSYFVTDLKNFQVVFEKPYVLITNIAIESINQIRDIIEYVKTTNRPLVIVAEQINKEIISTLVLNNLQKKIKVVVIQYKGIQFKKTGILEDLSLLTHSNYFVSNIKQSNNSLTINDLGHAEKIIVNKNKSTFIISKFAKLIGERRINELNRELLNSESEYEKSIFKTRIARLSGNIAKIKIGVSNKYEIDEQKQKIENALQTIKSSLEEGILPGGGSFYFFLREELSNWSSLNLIGEEIISSFIVLEALFYPFYQLCINTNNEDKRFYFTEKLLKLGYPYGYNFLENRIVQTINEGLVDSSKSIRAILWNSLSIISTIITSE</sequence>
<dbReference type="GeneID" id="38571683"/>
<geneLocation type="plastid" evidence="4"/>
<reference evidence="4" key="1">
    <citation type="submission" date="2018-08" db="EMBL/GenBank/DDBJ databases">
        <title>Comparative Plastid Genomics of Synurophyceae: Evolutionary Evidence of Lateral Gene Transfer and Inverted Repeat Dynamics.</title>
        <authorList>
            <person name="Kim J.I."/>
            <person name="Shin H."/>
            <person name="Skaloud P."/>
            <person name="Jung J."/>
            <person name="Yoon H.S."/>
            <person name="Archibald J.M."/>
            <person name="Shin W."/>
        </authorList>
    </citation>
    <scope>NUCLEOTIDE SEQUENCE</scope>
    <source>
        <strain evidence="4">FBCC200023</strain>
    </source>
</reference>
<dbReference type="SUPFAM" id="SSF48592">
    <property type="entry name" value="GroEL equatorial domain-like"/>
    <property type="match status" value="1"/>
</dbReference>
<dbReference type="GO" id="GO:0140662">
    <property type="term" value="F:ATP-dependent protein folding chaperone"/>
    <property type="evidence" value="ECO:0007669"/>
    <property type="project" value="InterPro"/>
</dbReference>
<evidence type="ECO:0000313" key="4">
    <source>
        <dbReference type="EMBL" id="AYO28369.1"/>
    </source>
</evidence>
<evidence type="ECO:0000256" key="1">
    <source>
        <dbReference type="ARBA" id="ARBA00006607"/>
    </source>
</evidence>
<dbReference type="InterPro" id="IPR027410">
    <property type="entry name" value="TCP-1-like_intermed_sf"/>
</dbReference>
<dbReference type="GO" id="GO:0042026">
    <property type="term" value="P:protein refolding"/>
    <property type="evidence" value="ECO:0007669"/>
    <property type="project" value="InterPro"/>
</dbReference>
<dbReference type="SUPFAM" id="SSF52029">
    <property type="entry name" value="GroEL apical domain-like"/>
    <property type="match status" value="1"/>
</dbReference>
<dbReference type="EMBL" id="MH795130">
    <property type="protein sequence ID" value="AYO28369.1"/>
    <property type="molecule type" value="Genomic_DNA"/>
</dbReference>